<dbReference type="AlphaFoldDB" id="A0A9N8J4X1"/>
<dbReference type="Proteomes" id="UP000533639">
    <property type="component" value="Unassembled WGS sequence"/>
</dbReference>
<proteinExistence type="predicted"/>
<dbReference type="RefSeq" id="WP_180858695.1">
    <property type="nucleotide sequence ID" value="NZ_CAIJDE010000047.1"/>
</dbReference>
<keyword evidence="2" id="KW-1185">Reference proteome</keyword>
<dbReference type="EMBL" id="CAIJDE010000047">
    <property type="protein sequence ID" value="CAC9975267.1"/>
    <property type="molecule type" value="Genomic_DNA"/>
</dbReference>
<comment type="caution">
    <text evidence="1">The sequence shown here is derived from an EMBL/GenBank/DDBJ whole genome shotgun (WGS) entry which is preliminary data.</text>
</comment>
<organism evidence="1 2">
    <name type="scientific">Flavobacterium panici</name>
    <dbReference type="NCBI Taxonomy" id="2654843"/>
    <lineage>
        <taxon>Bacteria</taxon>
        <taxon>Pseudomonadati</taxon>
        <taxon>Bacteroidota</taxon>
        <taxon>Flavobacteriia</taxon>
        <taxon>Flavobacteriales</taxon>
        <taxon>Flavobacteriaceae</taxon>
        <taxon>Flavobacterium</taxon>
    </lineage>
</organism>
<evidence type="ECO:0000313" key="2">
    <source>
        <dbReference type="Proteomes" id="UP000533639"/>
    </source>
</evidence>
<protein>
    <submittedName>
        <fullName evidence="1">Uncharacterized protein</fullName>
    </submittedName>
</protein>
<reference evidence="1 2" key="1">
    <citation type="submission" date="2020-06" db="EMBL/GenBank/DDBJ databases">
        <authorList>
            <person name="Criscuolo A."/>
        </authorList>
    </citation>
    <scope>NUCLEOTIDE SEQUENCE [LARGE SCALE GENOMIC DNA]</scope>
    <source>
        <strain evidence="1">PXU-55</strain>
    </source>
</reference>
<gene>
    <name evidence="1" type="ORF">FLAPXU55_02976</name>
</gene>
<name>A0A9N8J4X1_9FLAO</name>
<accession>A0A9N8J4X1</accession>
<sequence length="193" mass="22778">MQKRETSSEFYLEKLVYFQKIEKSIAAHLNLSELKNGIQIIRNEEGVRENEVEIDYIWIVNIARSFVGWGNLFGIKFKENKFREYSNPEKLVQGFLVSNSQGREDFFSLELSDPSHDIIKSFNFNLAEVNNGTFLHGTQYEIRIIAYNIDTFINVRNPNTPEWKEWETKFWTLGKQLAIESNNIDMKHIFELI</sequence>
<evidence type="ECO:0000313" key="1">
    <source>
        <dbReference type="EMBL" id="CAC9975267.1"/>
    </source>
</evidence>